<evidence type="ECO:0000256" key="2">
    <source>
        <dbReference type="ARBA" id="ARBA00022912"/>
    </source>
</evidence>
<dbReference type="SUPFAM" id="SSF52799">
    <property type="entry name" value="(Phosphotyrosine protein) phosphatases II"/>
    <property type="match status" value="1"/>
</dbReference>
<dbReference type="PROSITE" id="PS50054">
    <property type="entry name" value="TYR_PHOSPHATASE_DUAL"/>
    <property type="match status" value="1"/>
</dbReference>
<protein>
    <submittedName>
        <fullName evidence="6">Uncharacterized protein</fullName>
    </submittedName>
</protein>
<feature type="region of interest" description="Disordered" evidence="3">
    <location>
        <begin position="68"/>
        <end position="162"/>
    </location>
</feature>
<dbReference type="PROSITE" id="PS00383">
    <property type="entry name" value="TYR_PHOSPHATASE_1"/>
    <property type="match status" value="1"/>
</dbReference>
<feature type="compositionally biased region" description="Polar residues" evidence="3">
    <location>
        <begin position="84"/>
        <end position="102"/>
    </location>
</feature>
<dbReference type="Proteomes" id="UP000708148">
    <property type="component" value="Unassembled WGS sequence"/>
</dbReference>
<dbReference type="InterPro" id="IPR029021">
    <property type="entry name" value="Prot-tyrosine_phosphatase-like"/>
</dbReference>
<evidence type="ECO:0000259" key="5">
    <source>
        <dbReference type="PROSITE" id="PS50056"/>
    </source>
</evidence>
<comment type="caution">
    <text evidence="6">The sequence shown here is derived from an EMBL/GenBank/DDBJ whole genome shotgun (WGS) entry which is preliminary data.</text>
</comment>
<dbReference type="Gene3D" id="3.90.190.10">
    <property type="entry name" value="Protein tyrosine phosphatase superfamily"/>
    <property type="match status" value="1"/>
</dbReference>
<dbReference type="GO" id="GO:0005737">
    <property type="term" value="C:cytoplasm"/>
    <property type="evidence" value="ECO:0007669"/>
    <property type="project" value="TreeGrafter"/>
</dbReference>
<organism evidence="6 7">
    <name type="scientific">Ostreobium quekettii</name>
    <dbReference type="NCBI Taxonomy" id="121088"/>
    <lineage>
        <taxon>Eukaryota</taxon>
        <taxon>Viridiplantae</taxon>
        <taxon>Chlorophyta</taxon>
        <taxon>core chlorophytes</taxon>
        <taxon>Ulvophyceae</taxon>
        <taxon>TCBD clade</taxon>
        <taxon>Bryopsidales</taxon>
        <taxon>Ostreobineae</taxon>
        <taxon>Ostreobiaceae</taxon>
        <taxon>Ostreobium</taxon>
    </lineage>
</organism>
<dbReference type="InterPro" id="IPR000340">
    <property type="entry name" value="Dual-sp_phosphatase_cat-dom"/>
</dbReference>
<dbReference type="PROSITE" id="PS50056">
    <property type="entry name" value="TYR_PHOSPHATASE_2"/>
    <property type="match status" value="1"/>
</dbReference>
<feature type="domain" description="Tyrosine-protein phosphatase" evidence="4">
    <location>
        <begin position="179"/>
        <end position="322"/>
    </location>
</feature>
<feature type="compositionally biased region" description="Polar residues" evidence="3">
    <location>
        <begin position="146"/>
        <end position="161"/>
    </location>
</feature>
<dbReference type="CDD" id="cd14498">
    <property type="entry name" value="DSP"/>
    <property type="match status" value="1"/>
</dbReference>
<evidence type="ECO:0000256" key="3">
    <source>
        <dbReference type="SAM" id="MobiDB-lite"/>
    </source>
</evidence>
<name>A0A8S1J3L4_9CHLO</name>
<dbReference type="InterPro" id="IPR016130">
    <property type="entry name" value="Tyr_Pase_AS"/>
</dbReference>
<evidence type="ECO:0000313" key="6">
    <source>
        <dbReference type="EMBL" id="CAD7701676.1"/>
    </source>
</evidence>
<dbReference type="PANTHER" id="PTHR46377:SF5">
    <property type="entry name" value="DUAL SPECIFICITY PHOSPHATASE"/>
    <property type="match status" value="1"/>
</dbReference>
<dbReference type="AlphaFoldDB" id="A0A8S1J3L4"/>
<keyword evidence="7" id="KW-1185">Reference proteome</keyword>
<dbReference type="EMBL" id="CAJHUC010001605">
    <property type="protein sequence ID" value="CAD7701676.1"/>
    <property type="molecule type" value="Genomic_DNA"/>
</dbReference>
<keyword evidence="2" id="KW-0904">Protein phosphatase</keyword>
<dbReference type="InterPro" id="IPR000387">
    <property type="entry name" value="Tyr_Pase_dom"/>
</dbReference>
<evidence type="ECO:0000256" key="1">
    <source>
        <dbReference type="ARBA" id="ARBA00022801"/>
    </source>
</evidence>
<dbReference type="PANTHER" id="PTHR46377">
    <property type="entry name" value="DUAL SPECIFICITY PROTEIN PHOSPHATASE 19"/>
    <property type="match status" value="1"/>
</dbReference>
<feature type="domain" description="Tyrosine specific protein phosphatases" evidence="5">
    <location>
        <begin position="243"/>
        <end position="300"/>
    </location>
</feature>
<dbReference type="OrthoDB" id="10252009at2759"/>
<dbReference type="SMART" id="SM00195">
    <property type="entry name" value="DSPc"/>
    <property type="match status" value="1"/>
</dbReference>
<feature type="region of interest" description="Disordered" evidence="3">
    <location>
        <begin position="1"/>
        <end position="30"/>
    </location>
</feature>
<gene>
    <name evidence="6" type="ORF">OSTQU699_LOCUS7033</name>
</gene>
<dbReference type="Pfam" id="PF00782">
    <property type="entry name" value="DSPc"/>
    <property type="match status" value="1"/>
</dbReference>
<dbReference type="GO" id="GO:0008579">
    <property type="term" value="F:JUN kinase phosphatase activity"/>
    <property type="evidence" value="ECO:0007669"/>
    <property type="project" value="TreeGrafter"/>
</dbReference>
<proteinExistence type="predicted"/>
<reference evidence="6" key="1">
    <citation type="submission" date="2020-12" db="EMBL/GenBank/DDBJ databases">
        <authorList>
            <person name="Iha C."/>
        </authorList>
    </citation>
    <scope>NUCLEOTIDE SEQUENCE</scope>
</reference>
<dbReference type="InterPro" id="IPR020422">
    <property type="entry name" value="TYR_PHOSPHATASE_DUAL_dom"/>
</dbReference>
<accession>A0A8S1J3L4</accession>
<sequence length="357" mass="39387">MSMSDRDRLVSQASLKTKGEATPRKGTKRVRKAIKNARGLISDLFQRERFSTWLVYDQSIPRDVVTPLESARGPRTGRPPPHPQSQSGSLAQTSSIPRQNSKTKAESKGRSPLPQEIEHADPLDSIGSLSESEALAEERSTTATSGGRQRTALDTLSTIGSDDNWDDFDRKPTVINTFDDVAAMVQPGLFIGAFLAEQNRVELEKKGITHILQVGDNLARSYEGVFKYHTISVSDVESAHLLLHFNECFEFIDSARKSGGGVLVHCFAGISRSATVCIGYLIWKLNLSLGAAYSLVEGARSCTQPNEGFRRQLQVFENLGGDLELLEQWCLRNKDFTFTEAPSEASGRTMDSDDFDL</sequence>
<evidence type="ECO:0000313" key="7">
    <source>
        <dbReference type="Proteomes" id="UP000708148"/>
    </source>
</evidence>
<keyword evidence="1" id="KW-0378">Hydrolase</keyword>
<evidence type="ECO:0000259" key="4">
    <source>
        <dbReference type="PROSITE" id="PS50054"/>
    </source>
</evidence>